<dbReference type="InterPro" id="IPR025503">
    <property type="entry name" value="DUF4391"/>
</dbReference>
<evidence type="ECO:0000256" key="1">
    <source>
        <dbReference type="SAM" id="Coils"/>
    </source>
</evidence>
<accession>A0A316TNZ6</accession>
<dbReference type="EMBL" id="QGGB01000007">
    <property type="protein sequence ID" value="PWN06120.1"/>
    <property type="molecule type" value="Genomic_DNA"/>
</dbReference>
<evidence type="ECO:0000313" key="3">
    <source>
        <dbReference type="Proteomes" id="UP000245533"/>
    </source>
</evidence>
<name>A0A316TNZ6_9BACT</name>
<dbReference type="OrthoDB" id="9805811at2"/>
<sequence>MDEFPYTYLKLPEKCRLDKPVYKKLFYENAKFSVTDKKWFTKDINHIRWKYSIKPTVTLIFPVKEEHFHYDEIAVIEVDLENDHHVNRLTDIIHRAIPYPMMIVFKGKQWVRLSVADKRFNLADNQAATIEEYWVTEQIDENLKANSDRAFVEQLAYDKQPRLNLKVFYKGWIDAFTAYKVASVTGNFEMLDEQSKKQQRIKALNEHRDLEEQIEALKVKLKKEEAFNEKVKLNVDIKELEKQLKQIAKQL</sequence>
<evidence type="ECO:0000313" key="2">
    <source>
        <dbReference type="EMBL" id="PWN06120.1"/>
    </source>
</evidence>
<dbReference type="RefSeq" id="WP_109646913.1">
    <property type="nucleotide sequence ID" value="NZ_QGGB01000007.1"/>
</dbReference>
<organism evidence="2 3">
    <name type="scientific">Rhodohalobacter mucosus</name>
    <dbReference type="NCBI Taxonomy" id="2079485"/>
    <lineage>
        <taxon>Bacteria</taxon>
        <taxon>Pseudomonadati</taxon>
        <taxon>Balneolota</taxon>
        <taxon>Balneolia</taxon>
        <taxon>Balneolales</taxon>
        <taxon>Balneolaceae</taxon>
        <taxon>Rhodohalobacter</taxon>
    </lineage>
</organism>
<dbReference type="Pfam" id="PF14335">
    <property type="entry name" value="DUF4391"/>
    <property type="match status" value="1"/>
</dbReference>
<protein>
    <recommendedName>
        <fullName evidence="4">DUF4391 domain-containing protein</fullName>
    </recommendedName>
</protein>
<comment type="caution">
    <text evidence="2">The sequence shown here is derived from an EMBL/GenBank/DDBJ whole genome shotgun (WGS) entry which is preliminary data.</text>
</comment>
<gene>
    <name evidence="2" type="ORF">DDZ15_09740</name>
</gene>
<dbReference type="AlphaFoldDB" id="A0A316TNZ6"/>
<dbReference type="Proteomes" id="UP000245533">
    <property type="component" value="Unassembled WGS sequence"/>
</dbReference>
<proteinExistence type="predicted"/>
<evidence type="ECO:0008006" key="4">
    <source>
        <dbReference type="Google" id="ProtNLM"/>
    </source>
</evidence>
<feature type="coiled-coil region" evidence="1">
    <location>
        <begin position="193"/>
        <end position="250"/>
    </location>
</feature>
<reference evidence="2 3" key="1">
    <citation type="submission" date="2018-05" db="EMBL/GenBank/DDBJ databases">
        <title>Rhodohalobacter halophilus gen. nov., sp. nov., a moderately halophilic member of the family Balneolaceae.</title>
        <authorList>
            <person name="Liu Z.-W."/>
        </authorList>
    </citation>
    <scope>NUCLEOTIDE SEQUENCE [LARGE SCALE GENOMIC DNA]</scope>
    <source>
        <strain evidence="2 3">8A47</strain>
    </source>
</reference>
<keyword evidence="1" id="KW-0175">Coiled coil</keyword>
<keyword evidence="3" id="KW-1185">Reference proteome</keyword>